<accession>A0A6C0KDL0</accession>
<dbReference type="InterPro" id="IPR031654">
    <property type="entry name" value="Capsid_N"/>
</dbReference>
<evidence type="ECO:0000259" key="1">
    <source>
        <dbReference type="Pfam" id="PF16903"/>
    </source>
</evidence>
<protein>
    <recommendedName>
        <fullName evidence="1">Major capsid protein N-terminal domain-containing protein</fullName>
    </recommendedName>
</protein>
<proteinExistence type="predicted"/>
<dbReference type="SUPFAM" id="SSF49749">
    <property type="entry name" value="Group II dsDNA viruses VP"/>
    <property type="match status" value="2"/>
</dbReference>
<dbReference type="EMBL" id="MN740847">
    <property type="protein sequence ID" value="QHU14827.1"/>
    <property type="molecule type" value="Genomic_DNA"/>
</dbReference>
<reference evidence="2" key="1">
    <citation type="journal article" date="2020" name="Nature">
        <title>Giant virus diversity and host interactions through global metagenomics.</title>
        <authorList>
            <person name="Schulz F."/>
            <person name="Roux S."/>
            <person name="Paez-Espino D."/>
            <person name="Jungbluth S."/>
            <person name="Walsh D.A."/>
            <person name="Denef V.J."/>
            <person name="McMahon K.D."/>
            <person name="Konstantinidis K.T."/>
            <person name="Eloe-Fadrosh E.A."/>
            <person name="Kyrpides N.C."/>
            <person name="Woyke T."/>
        </authorList>
    </citation>
    <scope>NUCLEOTIDE SEQUENCE</scope>
    <source>
        <strain evidence="2">GVMAG-S-1102244-55</strain>
    </source>
</reference>
<dbReference type="InterPro" id="IPR038519">
    <property type="entry name" value="MCP_C_sf"/>
</dbReference>
<organism evidence="2">
    <name type="scientific">viral metagenome</name>
    <dbReference type="NCBI Taxonomy" id="1070528"/>
    <lineage>
        <taxon>unclassified sequences</taxon>
        <taxon>metagenomes</taxon>
        <taxon>organismal metagenomes</taxon>
    </lineage>
</organism>
<name>A0A6C0KDL0_9ZZZZ</name>
<dbReference type="AlphaFoldDB" id="A0A6C0KDL0"/>
<dbReference type="Gene3D" id="2.70.9.20">
    <property type="entry name" value="Major capsid protein Vp54"/>
    <property type="match status" value="1"/>
</dbReference>
<dbReference type="Pfam" id="PF16903">
    <property type="entry name" value="Capsid_N"/>
    <property type="match status" value="1"/>
</dbReference>
<feature type="domain" description="Major capsid protein N-terminal" evidence="1">
    <location>
        <begin position="25"/>
        <end position="242"/>
    </location>
</feature>
<evidence type="ECO:0000313" key="2">
    <source>
        <dbReference type="EMBL" id="QHU14827.1"/>
    </source>
</evidence>
<dbReference type="InterPro" id="IPR016112">
    <property type="entry name" value="VP_dsDNA_II"/>
</dbReference>
<dbReference type="Gene3D" id="2.70.9.10">
    <property type="entry name" value="Adenovirus Type 2 Hexon, domain 4"/>
    <property type="match status" value="1"/>
</dbReference>
<sequence length="551" mass="64017">MTGGLMNLVAYGNENLLFNGNPKKTFFKATYQKYTNFGLQRFRIDYAGTKNLNQNTNTILDFKITRYADLLYDTYLVMNLPTIYSPIYHYNTEEGIVNKNGHEFAPYEFKWIEEVGTNMIEEIEIYSGGISLAKYSGEYLNCMKERDFSTEKKELWDRMTGNVPELNNPGNANGYINSYPNSLFTTNGLSPEPSIRGRKLYIPIDAFFCDSSKMSLPLVAMQYQEVSIRIEIKPMMDLYTINNVNEMPEATTGLTYRMRPNKNVLEHQMWRFLQAPLDIKADTSKYNKNIFDWKADVHLMGTYIFLGQDERRVFAAKDHKLLYKQIYTYDFFDVAGSKIVEIESKDMVSNYMWRFRRSDAYLRNDWSNYTNWPYKDIIPQSISTINSTQLPNPSYHQFTGNVGTATEDYPVNLKHILLELGITMDGVYREKLLDAGVYQYIEKYMRTTGGSKDGLYCYNFCLDSNRRVYQPSGAMNINKFKKVFFEFNTIEVPVDASGNNVEYICDLNGNAIGFRKTSAILNQYNFDLRIFEERYNIMIIQGGRIGLLNAR</sequence>